<comment type="caution">
    <text evidence="6">The sequence shown here is derived from an EMBL/GenBank/DDBJ whole genome shotgun (WGS) entry which is preliminary data.</text>
</comment>
<dbReference type="SMART" id="SM00318">
    <property type="entry name" value="SNc"/>
    <property type="match status" value="1"/>
</dbReference>
<evidence type="ECO:0000256" key="1">
    <source>
        <dbReference type="ARBA" id="ARBA00022722"/>
    </source>
</evidence>
<evidence type="ECO:0000313" key="7">
    <source>
        <dbReference type="Proteomes" id="UP000028828"/>
    </source>
</evidence>
<feature type="region of interest" description="Disordered" evidence="4">
    <location>
        <begin position="90"/>
        <end position="116"/>
    </location>
</feature>
<accession>A0A086KDX5</accession>
<dbReference type="VEuPathDB" id="ToxoDB:TGP89_226700"/>
<dbReference type="PROSITE" id="PS50830">
    <property type="entry name" value="TNASE_3"/>
    <property type="match status" value="1"/>
</dbReference>
<proteinExistence type="predicted"/>
<name>A0A086KDX5_TOXGO</name>
<dbReference type="Pfam" id="PF00565">
    <property type="entry name" value="SNase"/>
    <property type="match status" value="2"/>
</dbReference>
<feature type="region of interest" description="Disordered" evidence="4">
    <location>
        <begin position="315"/>
        <end position="449"/>
    </location>
</feature>
<feature type="domain" description="TNase-like" evidence="5">
    <location>
        <begin position="66"/>
        <end position="299"/>
    </location>
</feature>
<dbReference type="AlphaFoldDB" id="A0A086KDX5"/>
<evidence type="ECO:0000256" key="2">
    <source>
        <dbReference type="ARBA" id="ARBA00022759"/>
    </source>
</evidence>
<dbReference type="EMBL" id="AEYI02001006">
    <property type="protein sequence ID" value="KFG42593.1"/>
    <property type="molecule type" value="Genomic_DNA"/>
</dbReference>
<feature type="compositionally biased region" description="Basic residues" evidence="4">
    <location>
        <begin position="332"/>
        <end position="343"/>
    </location>
</feature>
<feature type="compositionally biased region" description="Basic residues" evidence="4">
    <location>
        <begin position="426"/>
        <end position="437"/>
    </location>
</feature>
<dbReference type="PANTHER" id="PTHR12302:SF3">
    <property type="entry name" value="SERINE_THREONINE-PROTEIN KINASE 31"/>
    <property type="match status" value="1"/>
</dbReference>
<gene>
    <name evidence="6" type="ORF">TGP89_226700</name>
</gene>
<keyword evidence="3" id="KW-0378">Hydrolase</keyword>
<evidence type="ECO:0000313" key="6">
    <source>
        <dbReference type="EMBL" id="KFG42593.1"/>
    </source>
</evidence>
<sequence>MGCTESKAKEPRGCRRQDSITAPEKHVPAPFCLPFSPQDFYTGAELLSTEADIGDAILDHQLCIVGRCVNVSDGDSIRVRHIPKGHTLYPLRAPRKRGETREPVREPSDEEDPSKRWKGKLTENTIRIRLYGIDAPETAKFGNPGQPFAQEAKHFVTQRLLHKVVYVKCLAKDQYGRLLARVLIPRPDGLGHALFRGVSDAKEGEVREPCDEKVDDRDRFIICLMRIMLCRAVKGVRQSKKDPVQGAPSWWCDDVCEELLMEGLACLYRGRGADYCDQRPLLANLESRAKEQKLGLWSAEDGELQLPGEYKKSTRAGLLAPEADNDACSNRRGSRSRRRKSRSRSPSPAGSAADAECFTKNAGENGREDTRQAGPKEAEEPVAEIRPKSRRGGRGGRSRSKSRNRGEKKDEERDEEADFECTPQQHGRKKKRNRKRRASAEPSEYVESS</sequence>
<dbReference type="GO" id="GO:0016787">
    <property type="term" value="F:hydrolase activity"/>
    <property type="evidence" value="ECO:0007669"/>
    <property type="project" value="UniProtKB-KW"/>
</dbReference>
<dbReference type="OrthoDB" id="332200at2759"/>
<dbReference type="InterPro" id="IPR016071">
    <property type="entry name" value="Staphylococal_nuclease_OB-fold"/>
</dbReference>
<evidence type="ECO:0000256" key="3">
    <source>
        <dbReference type="ARBA" id="ARBA00022801"/>
    </source>
</evidence>
<evidence type="ECO:0000256" key="4">
    <source>
        <dbReference type="SAM" id="MobiDB-lite"/>
    </source>
</evidence>
<protein>
    <submittedName>
        <fullName evidence="6">Putative nuclease</fullName>
    </submittedName>
</protein>
<feature type="region of interest" description="Disordered" evidence="4">
    <location>
        <begin position="1"/>
        <end position="21"/>
    </location>
</feature>
<feature type="compositionally biased region" description="Basic and acidic residues" evidence="4">
    <location>
        <begin position="96"/>
        <end position="107"/>
    </location>
</feature>
<evidence type="ECO:0000259" key="5">
    <source>
        <dbReference type="PROSITE" id="PS50830"/>
    </source>
</evidence>
<keyword evidence="2" id="KW-0255">Endonuclease</keyword>
<dbReference type="PANTHER" id="PTHR12302">
    <property type="entry name" value="EBNA2 BINDING PROTEIN P100"/>
    <property type="match status" value="1"/>
</dbReference>
<dbReference type="Gene3D" id="2.40.50.90">
    <property type="match status" value="1"/>
</dbReference>
<dbReference type="InterPro" id="IPR035437">
    <property type="entry name" value="SNase_OB-fold_sf"/>
</dbReference>
<dbReference type="GO" id="GO:0005737">
    <property type="term" value="C:cytoplasm"/>
    <property type="evidence" value="ECO:0007669"/>
    <property type="project" value="TreeGrafter"/>
</dbReference>
<keyword evidence="1" id="KW-0540">Nuclease</keyword>
<dbReference type="SUPFAM" id="SSF50199">
    <property type="entry name" value="Staphylococcal nuclease"/>
    <property type="match status" value="1"/>
</dbReference>
<feature type="compositionally biased region" description="Basic residues" evidence="4">
    <location>
        <begin position="388"/>
        <end position="403"/>
    </location>
</feature>
<feature type="compositionally biased region" description="Basic and acidic residues" evidence="4">
    <location>
        <begin position="365"/>
        <end position="387"/>
    </location>
</feature>
<dbReference type="Proteomes" id="UP000028828">
    <property type="component" value="Unassembled WGS sequence"/>
</dbReference>
<dbReference type="GO" id="GO:0004519">
    <property type="term" value="F:endonuclease activity"/>
    <property type="evidence" value="ECO:0007669"/>
    <property type="project" value="UniProtKB-KW"/>
</dbReference>
<organism evidence="6 7">
    <name type="scientific">Toxoplasma gondii p89</name>
    <dbReference type="NCBI Taxonomy" id="943119"/>
    <lineage>
        <taxon>Eukaryota</taxon>
        <taxon>Sar</taxon>
        <taxon>Alveolata</taxon>
        <taxon>Apicomplexa</taxon>
        <taxon>Conoidasida</taxon>
        <taxon>Coccidia</taxon>
        <taxon>Eucoccidiorida</taxon>
        <taxon>Eimeriorina</taxon>
        <taxon>Sarcocystidae</taxon>
        <taxon>Toxoplasma</taxon>
    </lineage>
</organism>
<reference evidence="6 7" key="1">
    <citation type="submission" date="2014-03" db="EMBL/GenBank/DDBJ databases">
        <authorList>
            <person name="Sibley D."/>
            <person name="Venepally P."/>
            <person name="Karamycheva S."/>
            <person name="Hadjithomas M."/>
            <person name="Khan A."/>
            <person name="Brunk B."/>
            <person name="Roos D."/>
            <person name="Caler E."/>
            <person name="Lorenzi H."/>
        </authorList>
    </citation>
    <scope>NUCLEOTIDE SEQUENCE [LARGE SCALE GENOMIC DNA]</scope>
    <source>
        <strain evidence="7">p89</strain>
    </source>
</reference>